<dbReference type="AlphaFoldDB" id="A0A1G5UVM1"/>
<dbReference type="GO" id="GO:0019878">
    <property type="term" value="P:lysine biosynthetic process via aminoadipic acid"/>
    <property type="evidence" value="ECO:0007669"/>
    <property type="project" value="TreeGrafter"/>
</dbReference>
<proteinExistence type="predicted"/>
<dbReference type="PANTHER" id="PTHR12215:SF10">
    <property type="entry name" value="L-AMINOADIPATE-SEMIALDEHYDE DEHYDROGENASE-PHOSPHOPANTETHEINYL TRANSFERASE"/>
    <property type="match status" value="1"/>
</dbReference>
<dbReference type="GO" id="GO:0008897">
    <property type="term" value="F:holo-[acyl-carrier-protein] synthase activity"/>
    <property type="evidence" value="ECO:0007669"/>
    <property type="project" value="InterPro"/>
</dbReference>
<gene>
    <name evidence="3" type="ORF">SAMN02910315_00154</name>
</gene>
<dbReference type="InterPro" id="IPR050559">
    <property type="entry name" value="P-Pant_transferase_sf"/>
</dbReference>
<dbReference type="OrthoDB" id="75387at2157"/>
<evidence type="ECO:0000256" key="1">
    <source>
        <dbReference type="ARBA" id="ARBA00022679"/>
    </source>
</evidence>
<feature type="domain" description="4'-phosphopantetheinyl transferase" evidence="2">
    <location>
        <begin position="98"/>
        <end position="193"/>
    </location>
</feature>
<dbReference type="GO" id="GO:0005829">
    <property type="term" value="C:cytosol"/>
    <property type="evidence" value="ECO:0007669"/>
    <property type="project" value="TreeGrafter"/>
</dbReference>
<dbReference type="SUPFAM" id="SSF56214">
    <property type="entry name" value="4'-phosphopantetheinyl transferase"/>
    <property type="match status" value="2"/>
</dbReference>
<dbReference type="Gene3D" id="3.90.470.20">
    <property type="entry name" value="4'-phosphopantetheinyl transferase domain"/>
    <property type="match status" value="2"/>
</dbReference>
<organism evidence="3 4">
    <name type="scientific">Methanobrevibacter millerae</name>
    <dbReference type="NCBI Taxonomy" id="230361"/>
    <lineage>
        <taxon>Archaea</taxon>
        <taxon>Methanobacteriati</taxon>
        <taxon>Methanobacteriota</taxon>
        <taxon>Methanomada group</taxon>
        <taxon>Methanobacteria</taxon>
        <taxon>Methanobacteriales</taxon>
        <taxon>Methanobacteriaceae</taxon>
        <taxon>Methanobrevibacter</taxon>
    </lineage>
</organism>
<keyword evidence="1 3" id="KW-0808">Transferase</keyword>
<dbReference type="PANTHER" id="PTHR12215">
    <property type="entry name" value="PHOSPHOPANTETHEINE TRANSFERASE"/>
    <property type="match status" value="1"/>
</dbReference>
<accession>A0A1G5UVM1</accession>
<evidence type="ECO:0000313" key="3">
    <source>
        <dbReference type="EMBL" id="SDA37670.1"/>
    </source>
</evidence>
<dbReference type="EMBL" id="FMXB01000001">
    <property type="protein sequence ID" value="SDA37670.1"/>
    <property type="molecule type" value="Genomic_DNA"/>
</dbReference>
<dbReference type="Pfam" id="PF01648">
    <property type="entry name" value="ACPS"/>
    <property type="match status" value="1"/>
</dbReference>
<keyword evidence="4" id="KW-1185">Reference proteome</keyword>
<dbReference type="GO" id="GO:0000287">
    <property type="term" value="F:magnesium ion binding"/>
    <property type="evidence" value="ECO:0007669"/>
    <property type="project" value="InterPro"/>
</dbReference>
<dbReference type="Proteomes" id="UP000323439">
    <property type="component" value="Unassembled WGS sequence"/>
</dbReference>
<name>A0A1G5UVM1_9EURY</name>
<dbReference type="InterPro" id="IPR008278">
    <property type="entry name" value="4-PPantetheinyl_Trfase_dom"/>
</dbReference>
<evidence type="ECO:0000313" key="4">
    <source>
        <dbReference type="Proteomes" id="UP000323439"/>
    </source>
</evidence>
<protein>
    <submittedName>
        <fullName evidence="3">4'-phosphopantetheinyl transferase</fullName>
    </submittedName>
</protein>
<evidence type="ECO:0000259" key="2">
    <source>
        <dbReference type="Pfam" id="PF01648"/>
    </source>
</evidence>
<dbReference type="InterPro" id="IPR037143">
    <property type="entry name" value="4-PPantetheinyl_Trfase_dom_sf"/>
</dbReference>
<reference evidence="3 4" key="1">
    <citation type="submission" date="2016-10" db="EMBL/GenBank/DDBJ databases">
        <authorList>
            <person name="Varghese N."/>
            <person name="Submissions S."/>
        </authorList>
    </citation>
    <scope>NUCLEOTIDE SEQUENCE [LARGE SCALE GENOMIC DNA]</scope>
    <source>
        <strain evidence="3 4">DSM 16643</strain>
    </source>
</reference>
<sequence>MIKLAYCNVENLDLSKGYARVSPERQEKIDFYRFEKDKKLSCGAYLLLMKLLDDMDITKPHFKIGKYGKAYISNYENIYFNISHSSKMVACTISDREVGIDIENIDPTIDLNIAKNYFFNREYESIKNSKNPADEFFSYWVLKESYMKYTGLGFNLDLDRFEIEIDDEIKLKDDKNNLKFNLFDMKDYKLAVCSHYDVSDCFEYSAKELL</sequence>
<dbReference type="RefSeq" id="WP_149730805.1">
    <property type="nucleotide sequence ID" value="NZ_FMXB01000001.1"/>
</dbReference>